<evidence type="ECO:0000313" key="1">
    <source>
        <dbReference type="EMBL" id="SFN48692.1"/>
    </source>
</evidence>
<gene>
    <name evidence="1" type="ORF">SAMN05428971_1602</name>
</gene>
<accession>A0A1I4ZEK0</accession>
<dbReference type="AlphaFoldDB" id="A0A1I4ZEK0"/>
<evidence type="ECO:0000313" key="2">
    <source>
        <dbReference type="Proteomes" id="UP000198968"/>
    </source>
</evidence>
<dbReference type="Proteomes" id="UP000198968">
    <property type="component" value="Unassembled WGS sequence"/>
</dbReference>
<organism evidence="1 2">
    <name type="scientific">Candidatus Pantoea varia</name>
    <dbReference type="NCBI Taxonomy" id="1881036"/>
    <lineage>
        <taxon>Bacteria</taxon>
        <taxon>Pseudomonadati</taxon>
        <taxon>Pseudomonadota</taxon>
        <taxon>Gammaproteobacteria</taxon>
        <taxon>Enterobacterales</taxon>
        <taxon>Erwiniaceae</taxon>
        <taxon>Pantoea</taxon>
    </lineage>
</organism>
<sequence length="85" mass="9401">MPSGQFYVVDQPELNFTANYHIDTVSDKPDSSRMVLEIRKQSQPTDAFEAISLGHEVTFVSSSGEAQKMVLVSDTDDELVFSSEA</sequence>
<reference evidence="2" key="1">
    <citation type="submission" date="2016-10" db="EMBL/GenBank/DDBJ databases">
        <authorList>
            <person name="Varghese N."/>
            <person name="Submissions S."/>
        </authorList>
    </citation>
    <scope>NUCLEOTIDE SEQUENCE [LARGE SCALE GENOMIC DNA]</scope>
    <source>
        <strain evidence="2">OV426</strain>
    </source>
</reference>
<keyword evidence="2" id="KW-1185">Reference proteome</keyword>
<name>A0A1I4ZEK0_9GAMM</name>
<dbReference type="OrthoDB" id="6564464at2"/>
<protein>
    <submittedName>
        <fullName evidence="1">Uncharacterized protein</fullName>
    </submittedName>
</protein>
<dbReference type="EMBL" id="FOVG01000001">
    <property type="protein sequence ID" value="SFN48692.1"/>
    <property type="molecule type" value="Genomic_DNA"/>
</dbReference>
<proteinExistence type="predicted"/>